<protein>
    <submittedName>
        <fullName evidence="2">Uncharacterized protein</fullName>
    </submittedName>
</protein>
<proteinExistence type="predicted"/>
<gene>
    <name evidence="2" type="ORF">NOR_06502</name>
</gene>
<accession>A0A167AF82</accession>
<feature type="region of interest" description="Disordered" evidence="1">
    <location>
        <begin position="47"/>
        <end position="68"/>
    </location>
</feature>
<evidence type="ECO:0000313" key="2">
    <source>
        <dbReference type="EMBL" id="OAA38849.1"/>
    </source>
</evidence>
<dbReference type="Proteomes" id="UP000243498">
    <property type="component" value="Unassembled WGS sequence"/>
</dbReference>
<sequence>MELVLFRTALSIRLAETTPEQQALTVDKQLVNMLALAPALALVFGDGDGDGVGHGHGHGHGDQTPSPD</sequence>
<keyword evidence="3" id="KW-1185">Reference proteome</keyword>
<dbReference type="AlphaFoldDB" id="A0A167AF82"/>
<evidence type="ECO:0000256" key="1">
    <source>
        <dbReference type="SAM" id="MobiDB-lite"/>
    </source>
</evidence>
<reference evidence="2 3" key="1">
    <citation type="journal article" date="2016" name="Genome Biol. Evol.">
        <title>Divergent and convergent evolution of fungal pathogenicity.</title>
        <authorList>
            <person name="Shang Y."/>
            <person name="Xiao G."/>
            <person name="Zheng P."/>
            <person name="Cen K."/>
            <person name="Zhan S."/>
            <person name="Wang C."/>
        </authorList>
    </citation>
    <scope>NUCLEOTIDE SEQUENCE [LARGE SCALE GENOMIC DNA]</scope>
    <source>
        <strain evidence="2 3">RCEF 4871</strain>
    </source>
</reference>
<organism evidence="2 3">
    <name type="scientific">Metarhizium rileyi (strain RCEF 4871)</name>
    <name type="common">Nomuraea rileyi</name>
    <dbReference type="NCBI Taxonomy" id="1649241"/>
    <lineage>
        <taxon>Eukaryota</taxon>
        <taxon>Fungi</taxon>
        <taxon>Dikarya</taxon>
        <taxon>Ascomycota</taxon>
        <taxon>Pezizomycotina</taxon>
        <taxon>Sordariomycetes</taxon>
        <taxon>Hypocreomycetidae</taxon>
        <taxon>Hypocreales</taxon>
        <taxon>Clavicipitaceae</taxon>
        <taxon>Metarhizium</taxon>
    </lineage>
</organism>
<comment type="caution">
    <text evidence="2">The sequence shown here is derived from an EMBL/GenBank/DDBJ whole genome shotgun (WGS) entry which is preliminary data.</text>
</comment>
<evidence type="ECO:0000313" key="3">
    <source>
        <dbReference type="Proteomes" id="UP000243498"/>
    </source>
</evidence>
<name>A0A167AF82_METRR</name>
<dbReference type="EMBL" id="AZHC01000024">
    <property type="protein sequence ID" value="OAA38849.1"/>
    <property type="molecule type" value="Genomic_DNA"/>
</dbReference>